<protein>
    <submittedName>
        <fullName evidence="4">HET-domain-containing protein</fullName>
    </submittedName>
</protein>
<dbReference type="InParanoid" id="A0A5C3NTD5"/>
<accession>A0A5C3NTD5</accession>
<dbReference type="Proteomes" id="UP000308197">
    <property type="component" value="Unassembled WGS sequence"/>
</dbReference>
<feature type="region of interest" description="Disordered" evidence="1">
    <location>
        <begin position="287"/>
        <end position="306"/>
    </location>
</feature>
<dbReference type="EMBL" id="ML211969">
    <property type="protein sequence ID" value="TFK79658.1"/>
    <property type="molecule type" value="Genomic_DNA"/>
</dbReference>
<name>A0A5C3NTD5_9APHY</name>
<gene>
    <name evidence="4" type="ORF">K466DRAFT_7849</name>
</gene>
<feature type="compositionally biased region" description="Basic and acidic residues" evidence="1">
    <location>
        <begin position="289"/>
        <end position="306"/>
    </location>
</feature>
<sequence>MWLLSTARAELHSFASPEEVPDGYAVLSHVWDGEEQSFQDVQRIHRKCAKKGKNPRDFVCEKTRRCCELAESHGYKWVWIDICCIDKTSSAELSEAINSMFRYYALADICYGYLRDVPFLADVRGADAACFVGAKWFRRGWTLQELIAPKFFLFVSQSWQVLGTKADFAELIEDWSHIPAAVLRFEVSHTEYSIAQRMSWFGAGRETTRLEDEAYCLLGLFDIHMPPLYGEGRNAFRRLQEEIMKQSGDTTLFAWDDSRLNDEMQSCLFAPSPSAFRLGNIMYTPPKRVQGEDHSTHKEQASESRGEIVSDMSFSVIPHGILACIPIYKLRGDAIFGDFYWSTDRSHGRDAAVLYLEKDPHSQAGSSARPSYRICRGLSRVRWTGPRGCLNSDTGEYVVHGETVRASWQEVLIRHRPPPHRLPGQLSDPRTAFIRPMPMQLTLDSPFRFGPGHIRKFMREFAADSVYVPVAEPQSHWMTDFDVSITYIFERSSSEFIIIQVGQCQKDWLPGDDPRPAPGPIWAKASGVATLTSSLQAKEEAMKLSKDHSHDCLEDHVSRWPGLRRTFHLDVPWYHLSTMPPVILTFTPCPINPERTLIMDASLDVEE</sequence>
<proteinExistence type="predicted"/>
<feature type="domain" description="DUF8212" evidence="3">
    <location>
        <begin position="234"/>
        <end position="263"/>
    </location>
</feature>
<dbReference type="InterPro" id="IPR010730">
    <property type="entry name" value="HET"/>
</dbReference>
<feature type="domain" description="Heterokaryon incompatibility" evidence="2">
    <location>
        <begin position="24"/>
        <end position="114"/>
    </location>
</feature>
<dbReference type="Pfam" id="PF26640">
    <property type="entry name" value="DUF8212"/>
    <property type="match status" value="1"/>
</dbReference>
<dbReference type="AlphaFoldDB" id="A0A5C3NTD5"/>
<dbReference type="STRING" id="1314778.A0A5C3NTD5"/>
<evidence type="ECO:0000259" key="3">
    <source>
        <dbReference type="Pfam" id="PF26640"/>
    </source>
</evidence>
<evidence type="ECO:0000259" key="2">
    <source>
        <dbReference type="Pfam" id="PF06985"/>
    </source>
</evidence>
<reference evidence="4 5" key="1">
    <citation type="journal article" date="2019" name="Nat. Ecol. Evol.">
        <title>Megaphylogeny resolves global patterns of mushroom evolution.</title>
        <authorList>
            <person name="Varga T."/>
            <person name="Krizsan K."/>
            <person name="Foldi C."/>
            <person name="Dima B."/>
            <person name="Sanchez-Garcia M."/>
            <person name="Sanchez-Ramirez S."/>
            <person name="Szollosi G.J."/>
            <person name="Szarkandi J.G."/>
            <person name="Papp V."/>
            <person name="Albert L."/>
            <person name="Andreopoulos W."/>
            <person name="Angelini C."/>
            <person name="Antonin V."/>
            <person name="Barry K.W."/>
            <person name="Bougher N.L."/>
            <person name="Buchanan P."/>
            <person name="Buyck B."/>
            <person name="Bense V."/>
            <person name="Catcheside P."/>
            <person name="Chovatia M."/>
            <person name="Cooper J."/>
            <person name="Damon W."/>
            <person name="Desjardin D."/>
            <person name="Finy P."/>
            <person name="Geml J."/>
            <person name="Haridas S."/>
            <person name="Hughes K."/>
            <person name="Justo A."/>
            <person name="Karasinski D."/>
            <person name="Kautmanova I."/>
            <person name="Kiss B."/>
            <person name="Kocsube S."/>
            <person name="Kotiranta H."/>
            <person name="LaButti K.M."/>
            <person name="Lechner B.E."/>
            <person name="Liimatainen K."/>
            <person name="Lipzen A."/>
            <person name="Lukacs Z."/>
            <person name="Mihaltcheva S."/>
            <person name="Morgado L.N."/>
            <person name="Niskanen T."/>
            <person name="Noordeloos M.E."/>
            <person name="Ohm R.A."/>
            <person name="Ortiz-Santana B."/>
            <person name="Ovrebo C."/>
            <person name="Racz N."/>
            <person name="Riley R."/>
            <person name="Savchenko A."/>
            <person name="Shiryaev A."/>
            <person name="Soop K."/>
            <person name="Spirin V."/>
            <person name="Szebenyi C."/>
            <person name="Tomsovsky M."/>
            <person name="Tulloss R.E."/>
            <person name="Uehling J."/>
            <person name="Grigoriev I.V."/>
            <person name="Vagvolgyi C."/>
            <person name="Papp T."/>
            <person name="Martin F.M."/>
            <person name="Miettinen O."/>
            <person name="Hibbett D.S."/>
            <person name="Nagy L.G."/>
        </authorList>
    </citation>
    <scope>NUCLEOTIDE SEQUENCE [LARGE SCALE GENOMIC DNA]</scope>
    <source>
        <strain evidence="4 5">HHB13444</strain>
    </source>
</reference>
<dbReference type="Pfam" id="PF06985">
    <property type="entry name" value="HET"/>
    <property type="match status" value="1"/>
</dbReference>
<keyword evidence="5" id="KW-1185">Reference proteome</keyword>
<dbReference type="PANTHER" id="PTHR10622">
    <property type="entry name" value="HET DOMAIN-CONTAINING PROTEIN"/>
    <property type="match status" value="1"/>
</dbReference>
<evidence type="ECO:0000256" key="1">
    <source>
        <dbReference type="SAM" id="MobiDB-lite"/>
    </source>
</evidence>
<evidence type="ECO:0000313" key="4">
    <source>
        <dbReference type="EMBL" id="TFK79658.1"/>
    </source>
</evidence>
<evidence type="ECO:0000313" key="5">
    <source>
        <dbReference type="Proteomes" id="UP000308197"/>
    </source>
</evidence>
<organism evidence="4 5">
    <name type="scientific">Polyporus arcularius HHB13444</name>
    <dbReference type="NCBI Taxonomy" id="1314778"/>
    <lineage>
        <taxon>Eukaryota</taxon>
        <taxon>Fungi</taxon>
        <taxon>Dikarya</taxon>
        <taxon>Basidiomycota</taxon>
        <taxon>Agaricomycotina</taxon>
        <taxon>Agaricomycetes</taxon>
        <taxon>Polyporales</taxon>
        <taxon>Polyporaceae</taxon>
        <taxon>Polyporus</taxon>
    </lineage>
</organism>
<dbReference type="InterPro" id="IPR058525">
    <property type="entry name" value="DUF8212"/>
</dbReference>
<dbReference type="PANTHER" id="PTHR10622:SF10">
    <property type="entry name" value="HET DOMAIN-CONTAINING PROTEIN"/>
    <property type="match status" value="1"/>
</dbReference>